<keyword evidence="5" id="KW-0560">Oxidoreductase</keyword>
<dbReference type="SUPFAM" id="SSF51905">
    <property type="entry name" value="FAD/NAD(P)-binding domain"/>
    <property type="match status" value="1"/>
</dbReference>
<evidence type="ECO:0000259" key="7">
    <source>
        <dbReference type="Pfam" id="PF01494"/>
    </source>
</evidence>
<feature type="domain" description="FAD-binding" evidence="7">
    <location>
        <begin position="9"/>
        <end position="348"/>
    </location>
</feature>
<evidence type="ECO:0000256" key="4">
    <source>
        <dbReference type="ARBA" id="ARBA00022827"/>
    </source>
</evidence>
<reference evidence="8" key="1">
    <citation type="submission" date="2021-10" db="EMBL/GenBank/DDBJ databases">
        <authorList>
            <person name="Piombo E."/>
        </authorList>
    </citation>
    <scope>NUCLEOTIDE SEQUENCE</scope>
</reference>
<proteinExistence type="inferred from homology"/>
<dbReference type="EMBL" id="CABFNO020001320">
    <property type="protein sequence ID" value="CAG9980920.1"/>
    <property type="molecule type" value="Genomic_DNA"/>
</dbReference>
<evidence type="ECO:0000256" key="1">
    <source>
        <dbReference type="ARBA" id="ARBA00001974"/>
    </source>
</evidence>
<gene>
    <name evidence="8" type="ORF">CBYS24578_00018464</name>
</gene>
<sequence length="493" mass="54113">MATGHEKKQVIIVGGGVTGLTLALSLQHLGIDWVLLEAYGNVVPAVGSGIGLYANGLRILDQLGIYHKIAASGQTTESMNYIDGTKGELMMRRILKHLMVKRHGYVNMFLQRSSLLGIMYDAIVDKERIVCNQKVKQVETTEDSVFVHTEDGTIFEGQVVVGADGSRSTVRREMWRNADEQKPGWIPEQDRENKPCEHMCLFATAAPVKGISAGDVIGSAMPGKAAGLMCNPDNSIFWFWFWALPSSMRSISLNQIPRPSKEDIQRELSGCGDTIVSATGVHMSDLVKTMENQGATALPNYVLKRWHYGRIVILGDAAHLFNPLVGQGANSCMESAAALANALYEHLGPDRRKAASWPLKKLSTAFAALEELRVPRLEFMVSKCQEAMHMVAWEAWFPKFMMTKVVPLLPLPIFLNSYSEQIVDGVCLNDQFPRAAAPHEWPFPEERSKQMGYSVGAKAGVVGAALAATVFALSFVGNGWKHLPITNLSAQSI</sequence>
<name>A0A9N9U7T1_9HYPO</name>
<dbReference type="OrthoDB" id="10029326at2759"/>
<evidence type="ECO:0000313" key="9">
    <source>
        <dbReference type="Proteomes" id="UP000754883"/>
    </source>
</evidence>
<dbReference type="Proteomes" id="UP000754883">
    <property type="component" value="Unassembled WGS sequence"/>
</dbReference>
<dbReference type="Pfam" id="PF01494">
    <property type="entry name" value="FAD_binding_3"/>
    <property type="match status" value="1"/>
</dbReference>
<comment type="similarity">
    <text evidence="2">Belongs to the paxM FAD-dependent monooxygenase family.</text>
</comment>
<accession>A0A9N9U7T1</accession>
<dbReference type="GO" id="GO:0004497">
    <property type="term" value="F:monooxygenase activity"/>
    <property type="evidence" value="ECO:0007669"/>
    <property type="project" value="UniProtKB-KW"/>
</dbReference>
<dbReference type="InterPro" id="IPR002938">
    <property type="entry name" value="FAD-bd"/>
</dbReference>
<evidence type="ECO:0000256" key="2">
    <source>
        <dbReference type="ARBA" id="ARBA00007992"/>
    </source>
</evidence>
<keyword evidence="3" id="KW-0285">Flavoprotein</keyword>
<dbReference type="GO" id="GO:0071949">
    <property type="term" value="F:FAD binding"/>
    <property type="evidence" value="ECO:0007669"/>
    <property type="project" value="InterPro"/>
</dbReference>
<dbReference type="InterPro" id="IPR050562">
    <property type="entry name" value="FAD_mOase_fung"/>
</dbReference>
<keyword evidence="6" id="KW-0503">Monooxygenase</keyword>
<dbReference type="PANTHER" id="PTHR47356">
    <property type="entry name" value="FAD-DEPENDENT MONOOXYGENASE ASQG-RELATED"/>
    <property type="match status" value="1"/>
</dbReference>
<dbReference type="AlphaFoldDB" id="A0A9N9U7T1"/>
<dbReference type="PANTHER" id="PTHR47356:SF2">
    <property type="entry name" value="FAD-BINDING DOMAIN-CONTAINING PROTEIN-RELATED"/>
    <property type="match status" value="1"/>
</dbReference>
<organism evidence="8 9">
    <name type="scientific">Clonostachys byssicola</name>
    <dbReference type="NCBI Taxonomy" id="160290"/>
    <lineage>
        <taxon>Eukaryota</taxon>
        <taxon>Fungi</taxon>
        <taxon>Dikarya</taxon>
        <taxon>Ascomycota</taxon>
        <taxon>Pezizomycotina</taxon>
        <taxon>Sordariomycetes</taxon>
        <taxon>Hypocreomycetidae</taxon>
        <taxon>Hypocreales</taxon>
        <taxon>Bionectriaceae</taxon>
        <taxon>Clonostachys</taxon>
    </lineage>
</organism>
<comment type="cofactor">
    <cofactor evidence="1">
        <name>FAD</name>
        <dbReference type="ChEBI" id="CHEBI:57692"/>
    </cofactor>
</comment>
<evidence type="ECO:0000256" key="5">
    <source>
        <dbReference type="ARBA" id="ARBA00023002"/>
    </source>
</evidence>
<evidence type="ECO:0000256" key="3">
    <source>
        <dbReference type="ARBA" id="ARBA00022630"/>
    </source>
</evidence>
<evidence type="ECO:0000313" key="8">
    <source>
        <dbReference type="EMBL" id="CAG9980920.1"/>
    </source>
</evidence>
<dbReference type="InterPro" id="IPR036188">
    <property type="entry name" value="FAD/NAD-bd_sf"/>
</dbReference>
<dbReference type="Gene3D" id="3.50.50.60">
    <property type="entry name" value="FAD/NAD(P)-binding domain"/>
    <property type="match status" value="1"/>
</dbReference>
<comment type="caution">
    <text evidence="8">The sequence shown here is derived from an EMBL/GenBank/DDBJ whole genome shotgun (WGS) entry which is preliminary data.</text>
</comment>
<protein>
    <recommendedName>
        <fullName evidence="7">FAD-binding domain-containing protein</fullName>
    </recommendedName>
</protein>
<dbReference type="PRINTS" id="PR00420">
    <property type="entry name" value="RNGMNOXGNASE"/>
</dbReference>
<keyword evidence="4" id="KW-0274">FAD</keyword>
<evidence type="ECO:0000256" key="6">
    <source>
        <dbReference type="ARBA" id="ARBA00023033"/>
    </source>
</evidence>
<keyword evidence="9" id="KW-1185">Reference proteome</keyword>